<keyword evidence="2" id="KW-1185">Reference proteome</keyword>
<dbReference type="Proteomes" id="UP001497382">
    <property type="component" value="Unassembled WGS sequence"/>
</dbReference>
<evidence type="ECO:0000313" key="1">
    <source>
        <dbReference type="EMBL" id="CAL1296608.1"/>
    </source>
</evidence>
<gene>
    <name evidence="1" type="ORF">LARSCL_LOCUS19872</name>
</gene>
<protein>
    <submittedName>
        <fullName evidence="1">Uncharacterized protein</fullName>
    </submittedName>
</protein>
<feature type="non-terminal residue" evidence="1">
    <location>
        <position position="1"/>
    </location>
</feature>
<dbReference type="EMBL" id="CAXIEN010000401">
    <property type="protein sequence ID" value="CAL1296608.1"/>
    <property type="molecule type" value="Genomic_DNA"/>
</dbReference>
<accession>A0AAV2BKJ0</accession>
<comment type="caution">
    <text evidence="1">The sequence shown here is derived from an EMBL/GenBank/DDBJ whole genome shotgun (WGS) entry which is preliminary data.</text>
</comment>
<evidence type="ECO:0000313" key="2">
    <source>
        <dbReference type="Proteomes" id="UP001497382"/>
    </source>
</evidence>
<sequence length="50" mass="5131">IRIAKVSLPPFCSGGGLPLTGPSTNDVTIVGRGGVHEIVKVCDKQEGRGN</sequence>
<reference evidence="1 2" key="1">
    <citation type="submission" date="2024-04" db="EMBL/GenBank/DDBJ databases">
        <authorList>
            <person name="Rising A."/>
            <person name="Reimegard J."/>
            <person name="Sonavane S."/>
            <person name="Akerstrom W."/>
            <person name="Nylinder S."/>
            <person name="Hedman E."/>
            <person name="Kallberg Y."/>
        </authorList>
    </citation>
    <scope>NUCLEOTIDE SEQUENCE [LARGE SCALE GENOMIC DNA]</scope>
</reference>
<dbReference type="AlphaFoldDB" id="A0AAV2BKJ0"/>
<organism evidence="1 2">
    <name type="scientific">Larinioides sclopetarius</name>
    <dbReference type="NCBI Taxonomy" id="280406"/>
    <lineage>
        <taxon>Eukaryota</taxon>
        <taxon>Metazoa</taxon>
        <taxon>Ecdysozoa</taxon>
        <taxon>Arthropoda</taxon>
        <taxon>Chelicerata</taxon>
        <taxon>Arachnida</taxon>
        <taxon>Araneae</taxon>
        <taxon>Araneomorphae</taxon>
        <taxon>Entelegynae</taxon>
        <taxon>Araneoidea</taxon>
        <taxon>Araneidae</taxon>
        <taxon>Larinioides</taxon>
    </lineage>
</organism>
<proteinExistence type="predicted"/>
<name>A0AAV2BKJ0_9ARAC</name>